<evidence type="ECO:0000256" key="9">
    <source>
        <dbReference type="RuleBase" id="RU365073"/>
    </source>
</evidence>
<evidence type="ECO:0000256" key="6">
    <source>
        <dbReference type="ARBA" id="ARBA00023010"/>
    </source>
</evidence>
<dbReference type="OMA" id="FLYSYQR"/>
<evidence type="ECO:0000256" key="1">
    <source>
        <dbReference type="ARBA" id="ARBA00004567"/>
    </source>
</evidence>
<comment type="function">
    <text evidence="9">Functions as a component of the nuclear pore complex (NPC).</text>
</comment>
<evidence type="ECO:0000256" key="2">
    <source>
        <dbReference type="ARBA" id="ARBA00005573"/>
    </source>
</evidence>
<reference evidence="11" key="1">
    <citation type="submission" date="2022-11" db="UniProtKB">
        <authorList>
            <consortium name="WormBaseParasite"/>
        </authorList>
    </citation>
    <scope>IDENTIFICATION</scope>
</reference>
<organism evidence="10 11">
    <name type="scientific">Romanomermis culicivorax</name>
    <name type="common">Nematode worm</name>
    <dbReference type="NCBI Taxonomy" id="13658"/>
    <lineage>
        <taxon>Eukaryota</taxon>
        <taxon>Metazoa</taxon>
        <taxon>Ecdysozoa</taxon>
        <taxon>Nematoda</taxon>
        <taxon>Enoplea</taxon>
        <taxon>Dorylaimia</taxon>
        <taxon>Mermithida</taxon>
        <taxon>Mermithoidea</taxon>
        <taxon>Mermithidae</taxon>
        <taxon>Romanomermis</taxon>
    </lineage>
</organism>
<dbReference type="GO" id="GO:0017056">
    <property type="term" value="F:structural constituent of nuclear pore"/>
    <property type="evidence" value="ECO:0007669"/>
    <property type="project" value="TreeGrafter"/>
</dbReference>
<keyword evidence="3 9" id="KW-0813">Transport</keyword>
<evidence type="ECO:0000313" key="10">
    <source>
        <dbReference type="Proteomes" id="UP000887565"/>
    </source>
</evidence>
<keyword evidence="10" id="KW-1185">Reference proteome</keyword>
<sequence>KSGVVNVVTLNSGFENECYRRLANEFHSVFQKRQSLSNEYSHVLGSSTIGSADLQKLSAVYQMVIQTVSNNLNESEHDSHFEILNNARLIWGLVDALMLRSTDTLPSGDLAEWSSANLVFYNENGGDLWREILINLCTANIEQCIRNLEKLSNSRSDPFFSRFVEHVRNMPSIFDSDKLEWVKWQQVTIQLTNDSYLIADQQLNLAVRIISAQESAFKTVAEKYDLKFHHIMPGFVLFSNKFCKIYELLDFAKVPCLLAKSAYDYAARKLIPSKEKDLLIENIFFAIFELDVINILKLCSDYFNNWLFVAHLVDLLKSGGCEDLQNLVNLWQLAAEYFLSCPTYGKEALKLHIQRLSGCQSDHKILKLLALCQKCDFDDIAQIIIREKCVENLKYKSYNKALSWCLQSEEPSLVTLVAEEILDSCQNLSGDDTNLFDSGHVLHSLITFIETLAIEIETSKTLRRYCSNSDGVRSKESYFSDLIHDLRLNLSKCMVTCDFYD</sequence>
<dbReference type="Proteomes" id="UP000887565">
    <property type="component" value="Unplaced"/>
</dbReference>
<keyword evidence="5 9" id="KW-0653">Protein transport</keyword>
<keyword evidence="8 9" id="KW-0539">Nucleus</keyword>
<dbReference type="GO" id="GO:0006606">
    <property type="term" value="P:protein import into nucleus"/>
    <property type="evidence" value="ECO:0007669"/>
    <property type="project" value="TreeGrafter"/>
</dbReference>
<dbReference type="GO" id="GO:0006406">
    <property type="term" value="P:mRNA export from nucleus"/>
    <property type="evidence" value="ECO:0007669"/>
    <property type="project" value="TreeGrafter"/>
</dbReference>
<keyword evidence="4 9" id="KW-0509">mRNA transport</keyword>
<dbReference type="WBParaSite" id="nRc.2.0.1.t19125-RA">
    <property type="protein sequence ID" value="nRc.2.0.1.t19125-RA"/>
    <property type="gene ID" value="nRc.2.0.1.g19125"/>
</dbReference>
<evidence type="ECO:0000313" key="11">
    <source>
        <dbReference type="WBParaSite" id="nRc.2.0.1.t19125-RA"/>
    </source>
</evidence>
<dbReference type="GO" id="GO:0045893">
    <property type="term" value="P:positive regulation of DNA-templated transcription"/>
    <property type="evidence" value="ECO:0007669"/>
    <property type="project" value="TreeGrafter"/>
</dbReference>
<dbReference type="PANTHER" id="PTHR13373">
    <property type="entry name" value="FROUNT PROTEIN-RELATED"/>
    <property type="match status" value="1"/>
</dbReference>
<dbReference type="PANTHER" id="PTHR13373:SF21">
    <property type="entry name" value="NUCLEAR PORE COMPLEX PROTEIN NUP85"/>
    <property type="match status" value="1"/>
</dbReference>
<evidence type="ECO:0000256" key="7">
    <source>
        <dbReference type="ARBA" id="ARBA00023132"/>
    </source>
</evidence>
<dbReference type="AlphaFoldDB" id="A0A915IYE2"/>
<dbReference type="GO" id="GO:0031965">
    <property type="term" value="C:nuclear membrane"/>
    <property type="evidence" value="ECO:0007669"/>
    <property type="project" value="UniProtKB-UniRule"/>
</dbReference>
<evidence type="ECO:0000256" key="3">
    <source>
        <dbReference type="ARBA" id="ARBA00022448"/>
    </source>
</evidence>
<proteinExistence type="inferred from homology"/>
<comment type="similarity">
    <text evidence="2 9">Belongs to the nucleoporin Nup85 family.</text>
</comment>
<protein>
    <recommendedName>
        <fullName evidence="9">Nuclear pore complex protein Nup85</fullName>
    </recommendedName>
</protein>
<evidence type="ECO:0000256" key="8">
    <source>
        <dbReference type="ARBA" id="ARBA00023242"/>
    </source>
</evidence>
<comment type="subunit">
    <text evidence="9">Component of the nuclear pore complex (NPC).</text>
</comment>
<keyword evidence="9" id="KW-0472">Membrane</keyword>
<dbReference type="InterPro" id="IPR011502">
    <property type="entry name" value="Nucleoporin_Nup85"/>
</dbReference>
<comment type="subcellular location">
    <subcellularLocation>
        <location evidence="1 9">Nucleus</location>
        <location evidence="1 9">Nuclear pore complex</location>
    </subcellularLocation>
</comment>
<name>A0A915IYE2_ROMCU</name>
<accession>A0A915IYE2</accession>
<dbReference type="GO" id="GO:0031080">
    <property type="term" value="C:nuclear pore outer ring"/>
    <property type="evidence" value="ECO:0007669"/>
    <property type="project" value="TreeGrafter"/>
</dbReference>
<keyword evidence="7 9" id="KW-0906">Nuclear pore complex</keyword>
<evidence type="ECO:0000256" key="4">
    <source>
        <dbReference type="ARBA" id="ARBA00022816"/>
    </source>
</evidence>
<keyword evidence="6 9" id="KW-0811">Translocation</keyword>
<evidence type="ECO:0000256" key="5">
    <source>
        <dbReference type="ARBA" id="ARBA00022927"/>
    </source>
</evidence>
<dbReference type="Pfam" id="PF07575">
    <property type="entry name" value="Nucleopor_Nup85"/>
    <property type="match status" value="1"/>
</dbReference>